<dbReference type="Pfam" id="PF26133">
    <property type="entry name" value="DUF8039"/>
    <property type="match status" value="1"/>
</dbReference>
<dbReference type="InterPro" id="IPR058352">
    <property type="entry name" value="DUF8039"/>
</dbReference>
<protein>
    <recommendedName>
        <fullName evidence="1">DUF8039 domain-containing protein</fullName>
    </recommendedName>
</protein>
<proteinExistence type="predicted"/>
<dbReference type="AlphaFoldDB" id="A0AA86VUS5"/>
<dbReference type="Gramene" id="rna-AYBTSS11_LOCUS24268">
    <property type="protein sequence ID" value="CAJ1972219.1"/>
    <property type="gene ID" value="gene-AYBTSS11_LOCUS24268"/>
</dbReference>
<reference evidence="2" key="1">
    <citation type="submission" date="2023-10" db="EMBL/GenBank/DDBJ databases">
        <authorList>
            <person name="Domelevo Entfellner J.-B."/>
        </authorList>
    </citation>
    <scope>NUCLEOTIDE SEQUENCE</scope>
</reference>
<sequence>MFEGDTMLHNVPLLAHLAKVIVEKFCDGSALVYVPIDEVTIIVQTLQTFIDWPKHLVSPISDTT</sequence>
<dbReference type="Proteomes" id="UP001189624">
    <property type="component" value="Chromosome 8"/>
</dbReference>
<dbReference type="EMBL" id="OY731405">
    <property type="protein sequence ID" value="CAJ1972219.1"/>
    <property type="molecule type" value="Genomic_DNA"/>
</dbReference>
<evidence type="ECO:0000259" key="1">
    <source>
        <dbReference type="Pfam" id="PF26133"/>
    </source>
</evidence>
<feature type="domain" description="DUF8039" evidence="1">
    <location>
        <begin position="5"/>
        <end position="57"/>
    </location>
</feature>
<evidence type="ECO:0000313" key="3">
    <source>
        <dbReference type="Proteomes" id="UP001189624"/>
    </source>
</evidence>
<keyword evidence="3" id="KW-1185">Reference proteome</keyword>
<accession>A0AA86VUS5</accession>
<evidence type="ECO:0000313" key="2">
    <source>
        <dbReference type="EMBL" id="CAJ1972219.1"/>
    </source>
</evidence>
<organism evidence="2 3">
    <name type="scientific">Sphenostylis stenocarpa</name>
    <dbReference type="NCBI Taxonomy" id="92480"/>
    <lineage>
        <taxon>Eukaryota</taxon>
        <taxon>Viridiplantae</taxon>
        <taxon>Streptophyta</taxon>
        <taxon>Embryophyta</taxon>
        <taxon>Tracheophyta</taxon>
        <taxon>Spermatophyta</taxon>
        <taxon>Magnoliopsida</taxon>
        <taxon>eudicotyledons</taxon>
        <taxon>Gunneridae</taxon>
        <taxon>Pentapetalae</taxon>
        <taxon>rosids</taxon>
        <taxon>fabids</taxon>
        <taxon>Fabales</taxon>
        <taxon>Fabaceae</taxon>
        <taxon>Papilionoideae</taxon>
        <taxon>50 kb inversion clade</taxon>
        <taxon>NPAAA clade</taxon>
        <taxon>indigoferoid/millettioid clade</taxon>
        <taxon>Phaseoleae</taxon>
        <taxon>Sphenostylis</taxon>
    </lineage>
</organism>
<feature type="non-terminal residue" evidence="2">
    <location>
        <position position="64"/>
    </location>
</feature>
<name>A0AA86VUS5_9FABA</name>
<gene>
    <name evidence="2" type="ORF">AYBTSS11_LOCUS24268</name>
</gene>